<name>A0AAI8YDB4_9PEZI</name>
<evidence type="ECO:0000313" key="2">
    <source>
        <dbReference type="Proteomes" id="UP001295740"/>
    </source>
</evidence>
<dbReference type="Proteomes" id="UP001295740">
    <property type="component" value="Unassembled WGS sequence"/>
</dbReference>
<proteinExistence type="predicted"/>
<dbReference type="AlphaFoldDB" id="A0AAI8YDB4"/>
<accession>A0AAI8YDB4</accession>
<evidence type="ECO:0000313" key="1">
    <source>
        <dbReference type="EMBL" id="CAJ2503086.1"/>
    </source>
</evidence>
<sequence length="136" mass="14288">MINIEVQPPAQAQAGTVLYPPLVISSGSDAAYDFVQVVLLDPQGGVLEDQLHGTLSRSKTTLRDGSASGSADSVEYATFPDLAISYSGIYTIRVNAIRMDYSSSDGAAAILVASVTTREIYAYDQGVAPEIPSNGE</sequence>
<comment type="caution">
    <text evidence="1">The sequence shown here is derived from an EMBL/GenBank/DDBJ whole genome shotgun (WGS) entry which is preliminary data.</text>
</comment>
<reference evidence="1" key="1">
    <citation type="submission" date="2023-10" db="EMBL/GenBank/DDBJ databases">
        <authorList>
            <person name="Hackl T."/>
        </authorList>
    </citation>
    <scope>NUCLEOTIDE SEQUENCE</scope>
</reference>
<gene>
    <name evidence="1" type="ORF">KHLLAP_LOCUS3554</name>
</gene>
<keyword evidence="2" id="KW-1185">Reference proteome</keyword>
<dbReference type="EMBL" id="CAUWAG010000004">
    <property type="protein sequence ID" value="CAJ2503086.1"/>
    <property type="molecule type" value="Genomic_DNA"/>
</dbReference>
<protein>
    <submittedName>
        <fullName evidence="1">Uu.00g104800.m01.CDS01</fullName>
    </submittedName>
</protein>
<organism evidence="1 2">
    <name type="scientific">Anthostomella pinea</name>
    <dbReference type="NCBI Taxonomy" id="933095"/>
    <lineage>
        <taxon>Eukaryota</taxon>
        <taxon>Fungi</taxon>
        <taxon>Dikarya</taxon>
        <taxon>Ascomycota</taxon>
        <taxon>Pezizomycotina</taxon>
        <taxon>Sordariomycetes</taxon>
        <taxon>Xylariomycetidae</taxon>
        <taxon>Xylariales</taxon>
        <taxon>Xylariaceae</taxon>
        <taxon>Anthostomella</taxon>
    </lineage>
</organism>